<organism evidence="1">
    <name type="scientific">Dichomitus squalens</name>
    <dbReference type="NCBI Taxonomy" id="114155"/>
    <lineage>
        <taxon>Eukaryota</taxon>
        <taxon>Fungi</taxon>
        <taxon>Dikarya</taxon>
        <taxon>Basidiomycota</taxon>
        <taxon>Agaricomycotina</taxon>
        <taxon>Agaricomycetes</taxon>
        <taxon>Polyporales</taxon>
        <taxon>Polyporaceae</taxon>
        <taxon>Dichomitus</taxon>
    </lineage>
</organism>
<proteinExistence type="predicted"/>
<dbReference type="EMBL" id="ML143424">
    <property type="protein sequence ID" value="TBU28117.1"/>
    <property type="molecule type" value="Genomic_DNA"/>
</dbReference>
<dbReference type="Proteomes" id="UP000292957">
    <property type="component" value="Unassembled WGS sequence"/>
</dbReference>
<protein>
    <submittedName>
        <fullName evidence="1">Uncharacterized protein</fullName>
    </submittedName>
</protein>
<name>A0A4Q9MM25_9APHY</name>
<sequence>MRPPTEDTFTAAYGKIKTIEDALRVLRKNEMVPAAGDPTAEGLITGLLHVGVALVGKNEWAAECCIGLAVYAKTVIEGAATTLIIGLEERVAAAGDRITELTSKLAGTGESLKEQVAAAVEDLRSGDRAGMAPGESLPHPTPLLYADAVRASLPGTARAAQLSVVDREGIRARQILVDGFPLGGGDAPSEVTILAKANEALDFLPREVLDIPEGLRFTAAKTLRNGGVVLEMASAELVKWLVAHAQRFEAVLSEQAKIRPRQYKLVA</sequence>
<accession>A0A4Q9MM25</accession>
<dbReference type="AlphaFoldDB" id="A0A4Q9MM25"/>
<dbReference type="OrthoDB" id="4230923at2759"/>
<reference evidence="1" key="1">
    <citation type="submission" date="2019-01" db="EMBL/GenBank/DDBJ databases">
        <title>Draft genome sequences of three monokaryotic isolates of the white-rot basidiomycete fungus Dichomitus squalens.</title>
        <authorList>
            <consortium name="DOE Joint Genome Institute"/>
            <person name="Lopez S.C."/>
            <person name="Andreopoulos B."/>
            <person name="Pangilinan J."/>
            <person name="Lipzen A."/>
            <person name="Riley R."/>
            <person name="Ahrendt S."/>
            <person name="Ng V."/>
            <person name="Barry K."/>
            <person name="Daum C."/>
            <person name="Grigoriev I.V."/>
            <person name="Hilden K.S."/>
            <person name="Makela M.R."/>
            <person name="de Vries R.P."/>
        </authorList>
    </citation>
    <scope>NUCLEOTIDE SEQUENCE [LARGE SCALE GENOMIC DNA]</scope>
    <source>
        <strain evidence="1">OM18370.1</strain>
    </source>
</reference>
<feature type="non-terminal residue" evidence="1">
    <location>
        <position position="267"/>
    </location>
</feature>
<evidence type="ECO:0000313" key="1">
    <source>
        <dbReference type="EMBL" id="TBU28117.1"/>
    </source>
</evidence>
<gene>
    <name evidence="1" type="ORF">BD311DRAFT_722842</name>
</gene>